<reference evidence="1" key="1">
    <citation type="journal article" date="2022" name="bioRxiv">
        <title>Sequencing and chromosome-scale assembly of the giantPleurodeles waltlgenome.</title>
        <authorList>
            <person name="Brown T."/>
            <person name="Elewa A."/>
            <person name="Iarovenko S."/>
            <person name="Subramanian E."/>
            <person name="Araus A.J."/>
            <person name="Petzold A."/>
            <person name="Susuki M."/>
            <person name="Suzuki K.-i.T."/>
            <person name="Hayashi T."/>
            <person name="Toyoda A."/>
            <person name="Oliveira C."/>
            <person name="Osipova E."/>
            <person name="Leigh N.D."/>
            <person name="Simon A."/>
            <person name="Yun M.H."/>
        </authorList>
    </citation>
    <scope>NUCLEOTIDE SEQUENCE</scope>
    <source>
        <strain evidence="1">20211129_DDA</strain>
        <tissue evidence="1">Liver</tissue>
    </source>
</reference>
<protein>
    <submittedName>
        <fullName evidence="1">Uncharacterized protein</fullName>
    </submittedName>
</protein>
<proteinExistence type="predicted"/>
<gene>
    <name evidence="1" type="ORF">NDU88_006327</name>
</gene>
<dbReference type="AlphaFoldDB" id="A0AAV7MZ74"/>
<keyword evidence="2" id="KW-1185">Reference proteome</keyword>
<accession>A0AAV7MZ74</accession>
<dbReference type="EMBL" id="JANPWB010000013">
    <property type="protein sequence ID" value="KAJ1108957.1"/>
    <property type="molecule type" value="Genomic_DNA"/>
</dbReference>
<name>A0AAV7MZ74_PLEWA</name>
<dbReference type="Proteomes" id="UP001066276">
    <property type="component" value="Chromosome 9"/>
</dbReference>
<evidence type="ECO:0000313" key="1">
    <source>
        <dbReference type="EMBL" id="KAJ1108957.1"/>
    </source>
</evidence>
<comment type="caution">
    <text evidence="1">The sequence shown here is derived from an EMBL/GenBank/DDBJ whole genome shotgun (WGS) entry which is preliminary data.</text>
</comment>
<organism evidence="1 2">
    <name type="scientific">Pleurodeles waltl</name>
    <name type="common">Iberian ribbed newt</name>
    <dbReference type="NCBI Taxonomy" id="8319"/>
    <lineage>
        <taxon>Eukaryota</taxon>
        <taxon>Metazoa</taxon>
        <taxon>Chordata</taxon>
        <taxon>Craniata</taxon>
        <taxon>Vertebrata</taxon>
        <taxon>Euteleostomi</taxon>
        <taxon>Amphibia</taxon>
        <taxon>Batrachia</taxon>
        <taxon>Caudata</taxon>
        <taxon>Salamandroidea</taxon>
        <taxon>Salamandridae</taxon>
        <taxon>Pleurodelinae</taxon>
        <taxon>Pleurodeles</taxon>
    </lineage>
</organism>
<sequence>MKILNVDARDRQDNGQQVCRQLALVQQRHRQALMDEATCFEFCRLPNLTLLLADENSCEIQFLRDIYENMPHYV</sequence>
<evidence type="ECO:0000313" key="2">
    <source>
        <dbReference type="Proteomes" id="UP001066276"/>
    </source>
</evidence>